<proteinExistence type="predicted"/>
<evidence type="ECO:0000313" key="2">
    <source>
        <dbReference type="Proteomes" id="UP000321691"/>
    </source>
</evidence>
<name>A0ABQ0WRA5_9LACO</name>
<dbReference type="Proteomes" id="UP000321691">
    <property type="component" value="Unassembled WGS sequence"/>
</dbReference>
<keyword evidence="2" id="KW-1185">Reference proteome</keyword>
<sequence>MVTEVGLDSEIDVVLGAIDAAGVDVVAFLCGCGAVGISTVDFVDDCVGVVVDAGSVLFCLLSFSDVVGFVNATCAWIAVESGIVTICVV</sequence>
<dbReference type="EMBL" id="BJZI01000019">
    <property type="protein sequence ID" value="GEO67080.1"/>
    <property type="molecule type" value="Genomic_DNA"/>
</dbReference>
<protein>
    <submittedName>
        <fullName evidence="1">Uncharacterized protein</fullName>
    </submittedName>
</protein>
<accession>A0ABQ0WRA5</accession>
<reference evidence="1 2" key="1">
    <citation type="submission" date="2019-07" db="EMBL/GenBank/DDBJ databases">
        <title>Whole genome shotgun sequence of Lactobacillus spicheri NBRC 107155.</title>
        <authorList>
            <person name="Hosoyama A."/>
            <person name="Uohara A."/>
            <person name="Ohji S."/>
            <person name="Ichikawa N."/>
        </authorList>
    </citation>
    <scope>NUCLEOTIDE SEQUENCE [LARGE SCALE GENOMIC DNA]</scope>
    <source>
        <strain evidence="1 2">NBRC 107155</strain>
    </source>
</reference>
<organism evidence="1 2">
    <name type="scientific">Levilactobacillus spicheri</name>
    <dbReference type="NCBI Taxonomy" id="216463"/>
    <lineage>
        <taxon>Bacteria</taxon>
        <taxon>Bacillati</taxon>
        <taxon>Bacillota</taxon>
        <taxon>Bacilli</taxon>
        <taxon>Lactobacillales</taxon>
        <taxon>Lactobacillaceae</taxon>
        <taxon>Levilactobacillus</taxon>
    </lineage>
</organism>
<comment type="caution">
    <text evidence="1">The sequence shown here is derived from an EMBL/GenBank/DDBJ whole genome shotgun (WGS) entry which is preliminary data.</text>
</comment>
<gene>
    <name evidence="1" type="ORF">LSP04_14990</name>
</gene>
<evidence type="ECO:0000313" key="1">
    <source>
        <dbReference type="EMBL" id="GEO67080.1"/>
    </source>
</evidence>